<comment type="subcellular location">
    <subcellularLocation>
        <location evidence="1">Virion</location>
    </subcellularLocation>
</comment>
<dbReference type="AlphaFoldDB" id="A0A5A7QQ87"/>
<protein>
    <submittedName>
        <fullName evidence="2">Coat protein</fullName>
    </submittedName>
</protein>
<organism evidence="2 3">
    <name type="scientific">Striga asiatica</name>
    <name type="common">Asiatic witchweed</name>
    <name type="synonym">Buchnera asiatica</name>
    <dbReference type="NCBI Taxonomy" id="4170"/>
    <lineage>
        <taxon>Eukaryota</taxon>
        <taxon>Viridiplantae</taxon>
        <taxon>Streptophyta</taxon>
        <taxon>Embryophyta</taxon>
        <taxon>Tracheophyta</taxon>
        <taxon>Spermatophyta</taxon>
        <taxon>Magnoliopsida</taxon>
        <taxon>eudicotyledons</taxon>
        <taxon>Gunneridae</taxon>
        <taxon>Pentapetalae</taxon>
        <taxon>asterids</taxon>
        <taxon>lamiids</taxon>
        <taxon>Lamiales</taxon>
        <taxon>Orobanchaceae</taxon>
        <taxon>Buchnereae</taxon>
        <taxon>Striga</taxon>
    </lineage>
</organism>
<reference evidence="3" key="1">
    <citation type="journal article" date="2019" name="Curr. Biol.">
        <title>Genome Sequence of Striga asiatica Provides Insight into the Evolution of Plant Parasitism.</title>
        <authorList>
            <person name="Yoshida S."/>
            <person name="Kim S."/>
            <person name="Wafula E.K."/>
            <person name="Tanskanen J."/>
            <person name="Kim Y.M."/>
            <person name="Honaas L."/>
            <person name="Yang Z."/>
            <person name="Spallek T."/>
            <person name="Conn C.E."/>
            <person name="Ichihashi Y."/>
            <person name="Cheong K."/>
            <person name="Cui S."/>
            <person name="Der J.P."/>
            <person name="Gundlach H."/>
            <person name="Jiao Y."/>
            <person name="Hori C."/>
            <person name="Ishida J.K."/>
            <person name="Kasahara H."/>
            <person name="Kiba T."/>
            <person name="Kim M.S."/>
            <person name="Koo N."/>
            <person name="Laohavisit A."/>
            <person name="Lee Y.H."/>
            <person name="Lumba S."/>
            <person name="McCourt P."/>
            <person name="Mortimer J.C."/>
            <person name="Mutuku J.M."/>
            <person name="Nomura T."/>
            <person name="Sasaki-Sekimoto Y."/>
            <person name="Seto Y."/>
            <person name="Wang Y."/>
            <person name="Wakatake T."/>
            <person name="Sakakibara H."/>
            <person name="Demura T."/>
            <person name="Yamaguchi S."/>
            <person name="Yoneyama K."/>
            <person name="Manabe R.I."/>
            <person name="Nelson D.C."/>
            <person name="Schulman A.H."/>
            <person name="Timko M.P."/>
            <person name="dePamphilis C.W."/>
            <person name="Choi D."/>
            <person name="Shirasu K."/>
        </authorList>
    </citation>
    <scope>NUCLEOTIDE SEQUENCE [LARGE SCALE GENOMIC DNA]</scope>
    <source>
        <strain evidence="3">cv. UVA1</strain>
    </source>
</reference>
<gene>
    <name evidence="2" type="ORF">STAS_24635</name>
</gene>
<dbReference type="Proteomes" id="UP000325081">
    <property type="component" value="Unassembled WGS sequence"/>
</dbReference>
<keyword evidence="3" id="KW-1185">Reference proteome</keyword>
<name>A0A5A7QQ87_STRAF</name>
<evidence type="ECO:0000256" key="1">
    <source>
        <dbReference type="ARBA" id="ARBA00004328"/>
    </source>
</evidence>
<sequence>MGNKAISDRFDQLLAEAESQQVFSQYKLSDEQMRSITQFLNTPVQPVTHNNIVMKFYEPPVNNITDWKDKCFKGKEGYEFQHFASVNAIEREGEEVFGEIIHGDLRKSTVIRLMRLAFNLLDASLNPLFGSIDSEILSTTIPIPTAAALDRILILRHADGVPHRITHTSVHHNNPKETQMVQRAIAYCYLAASYIRLYTKSVDNFATIAEQLRSRFSNFYGFPFPFINGYHPDRARIEAIKNHLERHNELLRNTIYAVLYAGATNPRGKNIKDFLYDNHISYTGLHAFSLFSQCIDLYRIPYGDLIDVLHSQRIEPQLESMAAIFNKLMPGEDEEYAAQMWKYARIFGKNFLSNLQTKKCKFFTMVLAYLVHVAAETRNQQNVLNIVQISDLGEMEKHCALRYAKRACELIADKMHGGKKGIV</sequence>
<dbReference type="InterPro" id="IPR004902">
    <property type="entry name" value="Rhabdo_ncap_2"/>
</dbReference>
<dbReference type="Pfam" id="PF03216">
    <property type="entry name" value="Rhabdo_ncap_2"/>
    <property type="match status" value="1"/>
</dbReference>
<evidence type="ECO:0000313" key="3">
    <source>
        <dbReference type="Proteomes" id="UP000325081"/>
    </source>
</evidence>
<evidence type="ECO:0000313" key="2">
    <source>
        <dbReference type="EMBL" id="GER47525.1"/>
    </source>
</evidence>
<dbReference type="EMBL" id="BKCP01007959">
    <property type="protein sequence ID" value="GER47525.1"/>
    <property type="molecule type" value="Genomic_DNA"/>
</dbReference>
<comment type="caution">
    <text evidence="2">The sequence shown here is derived from an EMBL/GenBank/DDBJ whole genome shotgun (WGS) entry which is preliminary data.</text>
</comment>
<keyword evidence="2" id="KW-0167">Capsid protein</keyword>
<accession>A0A5A7QQ87</accession>
<proteinExistence type="predicted"/>
<dbReference type="OrthoDB" id="1710629at2759"/>
<keyword evidence="2" id="KW-0946">Virion</keyword>